<dbReference type="InterPro" id="IPR036116">
    <property type="entry name" value="FN3_sf"/>
</dbReference>
<reference evidence="2 3" key="1">
    <citation type="submission" date="2017-03" db="EMBL/GenBank/DDBJ databases">
        <title>Genome Survey of Euroglyphus maynei.</title>
        <authorList>
            <person name="Arlian L.G."/>
            <person name="Morgan M.S."/>
            <person name="Rider S.D."/>
        </authorList>
    </citation>
    <scope>NUCLEOTIDE SEQUENCE [LARGE SCALE GENOMIC DNA]</scope>
    <source>
        <strain evidence="2">Arlian Lab</strain>
        <tissue evidence="2">Whole body</tissue>
    </source>
</reference>
<sequence>MANVDPHKKFISFQLSDLTPATAYIIKIKAKNSIGSSSFSESITVKTTEEPPNDVPTDITILPLNTRSLKISWRPPRKPQTSSSNHKSTNKVYIPPITGYYIGYRPHLDIVDNNHQNQLNEFVFKTIKSGIDLSSSETHESFILNNLKRATRYDI</sequence>
<dbReference type="InterPro" id="IPR013783">
    <property type="entry name" value="Ig-like_fold"/>
</dbReference>
<dbReference type="SUPFAM" id="SSF49265">
    <property type="entry name" value="Fibronectin type III"/>
    <property type="match status" value="1"/>
</dbReference>
<accession>A0A1Y3B6R3</accession>
<evidence type="ECO:0000313" key="2">
    <source>
        <dbReference type="EMBL" id="OTF75897.1"/>
    </source>
</evidence>
<name>A0A1Y3B6R3_EURMA</name>
<dbReference type="Gene3D" id="2.60.40.10">
    <property type="entry name" value="Immunoglobulins"/>
    <property type="match status" value="2"/>
</dbReference>
<evidence type="ECO:0000259" key="1">
    <source>
        <dbReference type="PROSITE" id="PS50853"/>
    </source>
</evidence>
<dbReference type="EMBL" id="MUJZ01039880">
    <property type="protein sequence ID" value="OTF75897.1"/>
    <property type="molecule type" value="Genomic_DNA"/>
</dbReference>
<organism evidence="2 3">
    <name type="scientific">Euroglyphus maynei</name>
    <name type="common">Mayne's house dust mite</name>
    <dbReference type="NCBI Taxonomy" id="6958"/>
    <lineage>
        <taxon>Eukaryota</taxon>
        <taxon>Metazoa</taxon>
        <taxon>Ecdysozoa</taxon>
        <taxon>Arthropoda</taxon>
        <taxon>Chelicerata</taxon>
        <taxon>Arachnida</taxon>
        <taxon>Acari</taxon>
        <taxon>Acariformes</taxon>
        <taxon>Sarcoptiformes</taxon>
        <taxon>Astigmata</taxon>
        <taxon>Psoroptidia</taxon>
        <taxon>Analgoidea</taxon>
        <taxon>Pyroglyphidae</taxon>
        <taxon>Pyroglyphinae</taxon>
        <taxon>Euroglyphus</taxon>
    </lineage>
</organism>
<keyword evidence="3" id="KW-1185">Reference proteome</keyword>
<comment type="caution">
    <text evidence="2">The sequence shown here is derived from an EMBL/GenBank/DDBJ whole genome shotgun (WGS) entry which is preliminary data.</text>
</comment>
<evidence type="ECO:0000313" key="3">
    <source>
        <dbReference type="Proteomes" id="UP000194236"/>
    </source>
</evidence>
<dbReference type="Proteomes" id="UP000194236">
    <property type="component" value="Unassembled WGS sequence"/>
</dbReference>
<feature type="domain" description="Fibronectin type-III" evidence="1">
    <location>
        <begin position="1"/>
        <end position="51"/>
    </location>
</feature>
<proteinExistence type="predicted"/>
<feature type="non-terminal residue" evidence="2">
    <location>
        <position position="155"/>
    </location>
</feature>
<dbReference type="AlphaFoldDB" id="A0A1Y3B6R3"/>
<dbReference type="OrthoDB" id="6370519at2759"/>
<dbReference type="PROSITE" id="PS50853">
    <property type="entry name" value="FN3"/>
    <property type="match status" value="1"/>
</dbReference>
<protein>
    <recommendedName>
        <fullName evidence="1">Fibronectin type-III domain-containing protein</fullName>
    </recommendedName>
</protein>
<dbReference type="InterPro" id="IPR003961">
    <property type="entry name" value="FN3_dom"/>
</dbReference>
<gene>
    <name evidence="2" type="ORF">BLA29_012394</name>
</gene>
<dbReference type="CDD" id="cd00063">
    <property type="entry name" value="FN3"/>
    <property type="match status" value="1"/>
</dbReference>